<evidence type="ECO:0000313" key="2">
    <source>
        <dbReference type="EMBL" id="MCH9276021.1"/>
    </source>
</evidence>
<organism evidence="2 3">
    <name type="scientific">Bifidobacterium amazonense</name>
    <dbReference type="NCBI Taxonomy" id="2809027"/>
    <lineage>
        <taxon>Bacteria</taxon>
        <taxon>Bacillati</taxon>
        <taxon>Actinomycetota</taxon>
        <taxon>Actinomycetes</taxon>
        <taxon>Bifidobacteriales</taxon>
        <taxon>Bifidobacteriaceae</taxon>
        <taxon>Bifidobacterium</taxon>
    </lineage>
</organism>
<reference evidence="2 3" key="1">
    <citation type="journal article" date="2021" name="Environ. Microbiol.">
        <title>Genetic insights into the dark matter of the mammalian gut microbiota through targeted genome reconstruction.</title>
        <authorList>
            <person name="Lugli G.A."/>
            <person name="Alessandri G."/>
            <person name="Milani C."/>
            <person name="Viappiani A."/>
            <person name="Fontana F."/>
            <person name="Tarracchini C."/>
            <person name="Mancabelli L."/>
            <person name="Argentini C."/>
            <person name="Ruiz L."/>
            <person name="Margolles A."/>
            <person name="van Sinderen D."/>
            <person name="Turroni F."/>
            <person name="Ventura M."/>
        </authorList>
    </citation>
    <scope>NUCLEOTIDE SEQUENCE [LARGE SCALE GENOMIC DNA]</scope>
    <source>
        <strain evidence="2 3">MA1</strain>
    </source>
</reference>
<evidence type="ECO:0000256" key="1">
    <source>
        <dbReference type="SAM" id="MobiDB-lite"/>
    </source>
</evidence>
<dbReference type="RefSeq" id="WP_241513721.1">
    <property type="nucleotide sequence ID" value="NZ_JAFEJT020000024.1"/>
</dbReference>
<keyword evidence="3" id="KW-1185">Reference proteome</keyword>
<dbReference type="Gene3D" id="2.30.110.10">
    <property type="entry name" value="Electron Transport, Fmn-binding Protein, Chain A"/>
    <property type="match status" value="1"/>
</dbReference>
<sequence length="210" mass="23290">MSADNGSVAYDGVQTPKRRDDERTVAGAHRRMRRADREITDPARIGEIIARCDIVDVAYADAEGLTIVPLNFGYDYDEQTGALTLWMHSAKQGRKLDAIRAADNHLPVAFTMHADCEVIAGRTACNWGEAFTSIIGNGTASIANDLEERRHGLQRLMAHQAHMPHVEFTDTQVNSVTVWRIDTTRLTAKEHAKPTPTHAMRQHSSDNMAS</sequence>
<dbReference type="Pfam" id="PF12900">
    <property type="entry name" value="Pyridox_ox_2"/>
    <property type="match status" value="1"/>
</dbReference>
<dbReference type="InterPro" id="IPR024747">
    <property type="entry name" value="Pyridox_Oxase-rel"/>
</dbReference>
<gene>
    <name evidence="2" type="ORF">JS533_007005</name>
</gene>
<reference evidence="2 3" key="2">
    <citation type="journal article" date="2021" name="Syst. Appl. Microbiol.">
        <title>Phylogenetic classification of ten novel species belonging to the genus Bifidobacterium comprising B. phasiani sp. nov., B. pongonis sp. nov., B. saguinibicoloris sp. nov., B. colobi sp. nov., B. simiiventris sp. nov., B. santillanense sp. nov., B. miconis sp. nov., B. amazonense sp. nov., B. pluvialisilvae sp. nov., and B. miconisargentati sp. nov.</title>
        <authorList>
            <person name="Lugli G.A."/>
            <person name="Calvete-Torre I."/>
            <person name="Alessandri G."/>
            <person name="Milani C."/>
            <person name="Turroni F."/>
            <person name="Laiolo P."/>
            <person name="Ossiprandi M.C."/>
            <person name="Margolles A."/>
            <person name="Ruiz L."/>
            <person name="Ventura M."/>
        </authorList>
    </citation>
    <scope>NUCLEOTIDE SEQUENCE [LARGE SCALE GENOMIC DNA]</scope>
    <source>
        <strain evidence="2 3">MA1</strain>
    </source>
</reference>
<dbReference type="Proteomes" id="UP000710815">
    <property type="component" value="Unassembled WGS sequence"/>
</dbReference>
<feature type="region of interest" description="Disordered" evidence="1">
    <location>
        <begin position="187"/>
        <end position="210"/>
    </location>
</feature>
<feature type="region of interest" description="Disordered" evidence="1">
    <location>
        <begin position="1"/>
        <end position="33"/>
    </location>
</feature>
<dbReference type="PANTHER" id="PTHR34071">
    <property type="entry name" value="5-NITROIMIDAZOLE ANTIBIOTICS RESISTANCE PROTEIN, NIMA-FAMILY-RELATED PROTEIN-RELATED"/>
    <property type="match status" value="1"/>
</dbReference>
<dbReference type="PANTHER" id="PTHR34071:SF2">
    <property type="entry name" value="FLAVIN-NUCLEOTIDE-BINDING PROTEIN"/>
    <property type="match status" value="1"/>
</dbReference>
<dbReference type="SUPFAM" id="SSF50475">
    <property type="entry name" value="FMN-binding split barrel"/>
    <property type="match status" value="1"/>
</dbReference>
<dbReference type="InterPro" id="IPR012349">
    <property type="entry name" value="Split_barrel_FMN-bd"/>
</dbReference>
<protein>
    <submittedName>
        <fullName evidence="2">Pyridoxamine 5'-phosphate oxidase family protein</fullName>
    </submittedName>
</protein>
<evidence type="ECO:0000313" key="3">
    <source>
        <dbReference type="Proteomes" id="UP000710815"/>
    </source>
</evidence>
<name>A0ABS9VVQ5_9BIFI</name>
<accession>A0ABS9VVQ5</accession>
<comment type="caution">
    <text evidence="2">The sequence shown here is derived from an EMBL/GenBank/DDBJ whole genome shotgun (WGS) entry which is preliminary data.</text>
</comment>
<proteinExistence type="predicted"/>
<dbReference type="EMBL" id="JAFEJT020000024">
    <property type="protein sequence ID" value="MCH9276021.1"/>
    <property type="molecule type" value="Genomic_DNA"/>
</dbReference>